<evidence type="ECO:0000256" key="4">
    <source>
        <dbReference type="ARBA" id="ARBA00023212"/>
    </source>
</evidence>
<dbReference type="PANTHER" id="PTHR14871">
    <property type="entry name" value="DYNEIN REGULATORY COMPLEX PROTEIN 9"/>
    <property type="match status" value="1"/>
</dbReference>
<protein>
    <submittedName>
        <fullName evidence="7">Dynein regulatory complex protein 9-like isoform X1</fullName>
    </submittedName>
</protein>
<dbReference type="GeneID" id="106058387"/>
<evidence type="ECO:0000256" key="5">
    <source>
        <dbReference type="ARBA" id="ARBA00023273"/>
    </source>
</evidence>
<keyword evidence="4" id="KW-0206">Cytoskeleton</keyword>
<dbReference type="GO" id="GO:0031514">
    <property type="term" value="C:motile cilium"/>
    <property type="evidence" value="ECO:0007669"/>
    <property type="project" value="TreeGrafter"/>
</dbReference>
<dbReference type="GO" id="GO:0005856">
    <property type="term" value="C:cytoskeleton"/>
    <property type="evidence" value="ECO:0007669"/>
    <property type="project" value="UniProtKB-SubCell"/>
</dbReference>
<reference evidence="7" key="1">
    <citation type="submission" date="2025-08" db="UniProtKB">
        <authorList>
            <consortium name="RefSeq"/>
        </authorList>
    </citation>
    <scope>IDENTIFICATION</scope>
</reference>
<accession>A0A9W3BJI2</accession>
<evidence type="ECO:0000256" key="1">
    <source>
        <dbReference type="ARBA" id="ARBA00004245"/>
    </source>
</evidence>
<keyword evidence="6" id="KW-1185">Reference proteome</keyword>
<name>A0A9W3BJI2_BIOGL</name>
<dbReference type="GO" id="GO:0005737">
    <property type="term" value="C:cytoplasm"/>
    <property type="evidence" value="ECO:0007669"/>
    <property type="project" value="TreeGrafter"/>
</dbReference>
<comment type="subcellular location">
    <subcellularLocation>
        <location evidence="2">Cell projection</location>
    </subcellularLocation>
    <subcellularLocation>
        <location evidence="1">Cytoplasm</location>
        <location evidence="1">Cytoskeleton</location>
    </subcellularLocation>
</comment>
<dbReference type="PANTHER" id="PTHR14871:SF1">
    <property type="entry name" value="DYNEIN REGULATORY COMPLEX PROTEIN 9"/>
    <property type="match status" value="1"/>
</dbReference>
<dbReference type="CDD" id="cd23766">
    <property type="entry name" value="IQCG"/>
    <property type="match status" value="1"/>
</dbReference>
<organism evidence="6 7">
    <name type="scientific">Biomphalaria glabrata</name>
    <name type="common">Bloodfluke planorb</name>
    <name type="synonym">Freshwater snail</name>
    <dbReference type="NCBI Taxonomy" id="6526"/>
    <lineage>
        <taxon>Eukaryota</taxon>
        <taxon>Metazoa</taxon>
        <taxon>Spiralia</taxon>
        <taxon>Lophotrochozoa</taxon>
        <taxon>Mollusca</taxon>
        <taxon>Gastropoda</taxon>
        <taxon>Heterobranchia</taxon>
        <taxon>Euthyneura</taxon>
        <taxon>Panpulmonata</taxon>
        <taxon>Hygrophila</taxon>
        <taxon>Lymnaeoidea</taxon>
        <taxon>Planorbidae</taxon>
        <taxon>Biomphalaria</taxon>
    </lineage>
</organism>
<dbReference type="PROSITE" id="PS50096">
    <property type="entry name" value="IQ"/>
    <property type="match status" value="1"/>
</dbReference>
<dbReference type="GO" id="GO:0044782">
    <property type="term" value="P:cilium organization"/>
    <property type="evidence" value="ECO:0007669"/>
    <property type="project" value="TreeGrafter"/>
</dbReference>
<sequence>MQVDETLYAGTLSRPSSPLCKGDYCVPCLDAINLAAIFEDLDDQLNVLANSSDAPYVDVRSRKSMFDHRTQSRFRLSPKASSDREFFLSLSIKYGCHFDTCIPKKILDMSIAQTEDSVKPGTSSSVMDKAVRPTNITEAVLRQKDLYFIQQAAHDLIEDLVQRSSFSSLKEHFDKERRRREAVLNKLNLPNDLNLKINRLRKSLATLKDTQRKESCRLNNLIYHFRNEILEVKERTSKEAKFMEKIANMKIGKNRKFWQQQAAECDQTRESLLEEIDHEMNRNCSMVEIIHTKIASVKELLTYWTDKYETERDILIAELDILKEDRQKDLYRLEELNILTSQYMPIVEDFRRLKSIQQSKSNRAECEHKMATRIQAWWKGTMVRRQLGRFHPSRGPDKRPSMKIPKVDLSELIKAQANPSKFPLIGKSFANFTRSYMEVNKKFNKSELNLKPSEVFTNLRQMEDEEDKDIKKEFDAVLEEDEHYNPELPEDLLIDSKERVVSPRSGILKSFSPDIRKSNFD</sequence>
<dbReference type="AlphaFoldDB" id="A0A9W3BJI2"/>
<proteinExistence type="predicted"/>
<dbReference type="Proteomes" id="UP001165740">
    <property type="component" value="Chromosome 10"/>
</dbReference>
<keyword evidence="3" id="KW-0963">Cytoplasm</keyword>
<dbReference type="RefSeq" id="XP_055899594.1">
    <property type="nucleotide sequence ID" value="XM_056043619.1"/>
</dbReference>
<evidence type="ECO:0000313" key="6">
    <source>
        <dbReference type="Proteomes" id="UP001165740"/>
    </source>
</evidence>
<dbReference type="OrthoDB" id="10254713at2759"/>
<evidence type="ECO:0000313" key="7">
    <source>
        <dbReference type="RefSeq" id="XP_055899594.1"/>
    </source>
</evidence>
<keyword evidence="5" id="KW-0966">Cell projection</keyword>
<evidence type="ECO:0000256" key="2">
    <source>
        <dbReference type="ARBA" id="ARBA00004316"/>
    </source>
</evidence>
<gene>
    <name evidence="7" type="primary">LOC106058387</name>
</gene>
<dbReference type="InterPro" id="IPR042618">
    <property type="entry name" value="IQCG"/>
</dbReference>
<evidence type="ECO:0000256" key="3">
    <source>
        <dbReference type="ARBA" id="ARBA00022490"/>
    </source>
</evidence>